<keyword evidence="4" id="KW-1185">Reference proteome</keyword>
<evidence type="ECO:0000256" key="1">
    <source>
        <dbReference type="SAM" id="MobiDB-lite"/>
    </source>
</evidence>
<dbReference type="Proteomes" id="UP000656319">
    <property type="component" value="Unassembled WGS sequence"/>
</dbReference>
<name>A0ABM8NKU5_9BURK</name>
<organism evidence="3 4">
    <name type="scientific">Paraburkholderia hiiakae</name>
    <dbReference type="NCBI Taxonomy" id="1081782"/>
    <lineage>
        <taxon>Bacteria</taxon>
        <taxon>Pseudomonadati</taxon>
        <taxon>Pseudomonadota</taxon>
        <taxon>Betaproteobacteria</taxon>
        <taxon>Burkholderiales</taxon>
        <taxon>Burkholderiaceae</taxon>
        <taxon>Paraburkholderia</taxon>
    </lineage>
</organism>
<evidence type="ECO:0008006" key="5">
    <source>
        <dbReference type="Google" id="ProtNLM"/>
    </source>
</evidence>
<protein>
    <recommendedName>
        <fullName evidence="5">DUF4148 domain-containing protein</fullName>
    </recommendedName>
</protein>
<reference evidence="3 4" key="1">
    <citation type="submission" date="2020-10" db="EMBL/GenBank/DDBJ databases">
        <authorList>
            <person name="Peeters C."/>
        </authorList>
    </citation>
    <scope>NUCLEOTIDE SEQUENCE [LARGE SCALE GENOMIC DNA]</scope>
    <source>
        <strain evidence="3 4">LMG 27952</strain>
    </source>
</reference>
<feature type="signal peptide" evidence="2">
    <location>
        <begin position="1"/>
        <end position="26"/>
    </location>
</feature>
<dbReference type="RefSeq" id="WP_201696182.1">
    <property type="nucleotide sequence ID" value="NZ_CAJHCQ010000005.1"/>
</dbReference>
<dbReference type="EMBL" id="CAJHCQ010000005">
    <property type="protein sequence ID" value="CAD6530613.1"/>
    <property type="molecule type" value="Genomic_DNA"/>
</dbReference>
<accession>A0ABM8NKU5</accession>
<evidence type="ECO:0000313" key="3">
    <source>
        <dbReference type="EMBL" id="CAD6530613.1"/>
    </source>
</evidence>
<evidence type="ECO:0000313" key="4">
    <source>
        <dbReference type="Proteomes" id="UP000656319"/>
    </source>
</evidence>
<feature type="compositionally biased region" description="Polar residues" evidence="1">
    <location>
        <begin position="65"/>
        <end position="82"/>
    </location>
</feature>
<evidence type="ECO:0000256" key="2">
    <source>
        <dbReference type="SAM" id="SignalP"/>
    </source>
</evidence>
<gene>
    <name evidence="3" type="ORF">LMG27952_02457</name>
</gene>
<sequence>MAKPHSSIVAAVTALSIALAPGIAGAQTSAPDAASNGTMSKAQRKEARKEARARKNAELKKLEQNGYNPATANDANYPNDIQNAERKAASPGAASQ</sequence>
<feature type="compositionally biased region" description="Polar residues" evidence="1">
    <location>
        <begin position="26"/>
        <end position="40"/>
    </location>
</feature>
<feature type="chain" id="PRO_5046690092" description="DUF4148 domain-containing protein" evidence="2">
    <location>
        <begin position="27"/>
        <end position="96"/>
    </location>
</feature>
<proteinExistence type="predicted"/>
<comment type="caution">
    <text evidence="3">The sequence shown here is derived from an EMBL/GenBank/DDBJ whole genome shotgun (WGS) entry which is preliminary data.</text>
</comment>
<keyword evidence="2" id="KW-0732">Signal</keyword>
<feature type="region of interest" description="Disordered" evidence="1">
    <location>
        <begin position="26"/>
        <end position="96"/>
    </location>
</feature>
<feature type="compositionally biased region" description="Basic and acidic residues" evidence="1">
    <location>
        <begin position="43"/>
        <end position="63"/>
    </location>
</feature>